<comment type="catalytic activity">
    <reaction evidence="5 6">
        <text>N(1)-(5-phospho-beta-D-ribosyl)glycinamide + (6R)-10-formyltetrahydrofolate = N(2)-formyl-N(1)-(5-phospho-beta-D-ribosyl)glycinamide + (6S)-5,6,7,8-tetrahydrofolate + H(+)</text>
        <dbReference type="Rhea" id="RHEA:15053"/>
        <dbReference type="ChEBI" id="CHEBI:15378"/>
        <dbReference type="ChEBI" id="CHEBI:57453"/>
        <dbReference type="ChEBI" id="CHEBI:143788"/>
        <dbReference type="ChEBI" id="CHEBI:147286"/>
        <dbReference type="ChEBI" id="CHEBI:195366"/>
        <dbReference type="EC" id="2.1.2.2"/>
    </reaction>
</comment>
<dbReference type="GO" id="GO:0006189">
    <property type="term" value="P:'de novo' IMP biosynthetic process"/>
    <property type="evidence" value="ECO:0007669"/>
    <property type="project" value="UniProtKB-UniRule"/>
</dbReference>
<comment type="pathway">
    <text evidence="1 6">Purine metabolism; IMP biosynthesis via de novo pathway; N(2)-formyl-N(1)-(5-phospho-D-ribosyl)glycinamide from N(1)-(5-phospho-D-ribosyl)glycinamide (10-formyl THF route): step 1/1.</text>
</comment>
<dbReference type="NCBIfam" id="TIGR00639">
    <property type="entry name" value="PurN"/>
    <property type="match status" value="1"/>
</dbReference>
<dbReference type="InterPro" id="IPR002376">
    <property type="entry name" value="Formyl_transf_N"/>
</dbReference>
<reference evidence="8 9" key="1">
    <citation type="submission" date="2013-12" db="EMBL/GenBank/DDBJ databases">
        <title>A Varibaculum cambriense genome reconstructed from a premature infant gut community with otherwise low bacterial novelty that shifts toward anaerobic metabolism during the third week of life.</title>
        <authorList>
            <person name="Brown C.T."/>
            <person name="Sharon I."/>
            <person name="Thomas B.C."/>
            <person name="Castelle C.J."/>
            <person name="Morowitz M.J."/>
            <person name="Banfield J.F."/>
        </authorList>
    </citation>
    <scope>NUCLEOTIDE SEQUENCE [LARGE SCALE GENOMIC DNA]</scope>
    <source>
        <strain evidence="9">DORA_11</strain>
    </source>
</reference>
<dbReference type="PANTHER" id="PTHR43369:SF2">
    <property type="entry name" value="PHOSPHORIBOSYLGLYCINAMIDE FORMYLTRANSFERASE"/>
    <property type="match status" value="1"/>
</dbReference>
<feature type="binding site" evidence="6">
    <location>
        <begin position="18"/>
        <end position="20"/>
    </location>
    <ligand>
        <name>N(1)-(5-phospho-beta-D-ribosyl)glycinamide</name>
        <dbReference type="ChEBI" id="CHEBI:143788"/>
    </ligand>
</feature>
<dbReference type="AlphaFoldDB" id="W1UX13"/>
<dbReference type="InterPro" id="IPR001555">
    <property type="entry name" value="GART_AS"/>
</dbReference>
<accession>W1UX13</accession>
<evidence type="ECO:0000256" key="6">
    <source>
        <dbReference type="HAMAP-Rule" id="MF_01930"/>
    </source>
</evidence>
<dbReference type="CDD" id="cd08645">
    <property type="entry name" value="FMT_core_GART"/>
    <property type="match status" value="1"/>
</dbReference>
<feature type="domain" description="Formyl transferase N-terminal" evidence="7">
    <location>
        <begin position="8"/>
        <end position="188"/>
    </location>
</feature>
<dbReference type="InterPro" id="IPR004607">
    <property type="entry name" value="GART"/>
</dbReference>
<dbReference type="GO" id="GO:0004644">
    <property type="term" value="F:phosphoribosylglycinamide formyltransferase activity"/>
    <property type="evidence" value="ECO:0007669"/>
    <property type="project" value="UniProtKB-UniRule"/>
</dbReference>
<dbReference type="EC" id="2.1.2.2" evidence="6"/>
<feature type="binding site" evidence="6">
    <location>
        <begin position="96"/>
        <end position="99"/>
    </location>
    <ligand>
        <name>(6R)-10-formyltetrahydrofolate</name>
        <dbReference type="ChEBI" id="CHEBI:195366"/>
    </ligand>
</feature>
<dbReference type="Pfam" id="PF00551">
    <property type="entry name" value="Formyl_trans_N"/>
    <property type="match status" value="1"/>
</dbReference>
<evidence type="ECO:0000256" key="5">
    <source>
        <dbReference type="ARBA" id="ARBA00047664"/>
    </source>
</evidence>
<feature type="site" description="Raises pKa of active site His" evidence="6">
    <location>
        <position position="151"/>
    </location>
</feature>
<organism evidence="8 9">
    <name type="scientific">Veillonella dispar DORA_11</name>
    <dbReference type="NCBI Taxonomy" id="1403949"/>
    <lineage>
        <taxon>Bacteria</taxon>
        <taxon>Bacillati</taxon>
        <taxon>Bacillota</taxon>
        <taxon>Negativicutes</taxon>
        <taxon>Veillonellales</taxon>
        <taxon>Veillonellaceae</taxon>
        <taxon>Veillonella</taxon>
    </lineage>
</organism>
<dbReference type="SUPFAM" id="SSF53328">
    <property type="entry name" value="Formyltransferase"/>
    <property type="match status" value="1"/>
</dbReference>
<sequence length="207" mass="22901">MTSSVAKKRLALFASGRGSNGEALYKAMQEGYINGEFVVIITDHGDAGIVERSKPWNIPLIVIERSDYDSKASFEQAQLDALEPYKVDGIVLAGYMRIVGAPLIEHYEHRILNIHPALLPSFPGLHGHQQAIDAGVKVTGCTVHFVDAGMDTGPIIMQNTVPLLSEDTEDILSDRLLPIEHKTYKEALRLFCEDKLTIKGRVVYIED</sequence>
<dbReference type="Proteomes" id="UP000018855">
    <property type="component" value="Unassembled WGS sequence"/>
</dbReference>
<name>W1UX13_9FIRM</name>
<dbReference type="UniPathway" id="UPA00074">
    <property type="reaction ID" value="UER00126"/>
</dbReference>
<gene>
    <name evidence="6" type="primary">purN</name>
    <name evidence="8" type="ORF">Q619_VDC00555G0011</name>
</gene>
<evidence type="ECO:0000256" key="3">
    <source>
        <dbReference type="ARBA" id="ARBA00022755"/>
    </source>
</evidence>
<feature type="binding site" evidence="6">
    <location>
        <position position="71"/>
    </location>
    <ligand>
        <name>(6R)-10-formyltetrahydrofolate</name>
        <dbReference type="ChEBI" id="CHEBI:195366"/>
    </ligand>
</feature>
<dbReference type="PROSITE" id="PS00373">
    <property type="entry name" value="GART"/>
    <property type="match status" value="1"/>
</dbReference>
<dbReference type="PANTHER" id="PTHR43369">
    <property type="entry name" value="PHOSPHORIBOSYLGLYCINAMIDE FORMYLTRANSFERASE"/>
    <property type="match status" value="1"/>
</dbReference>
<dbReference type="EMBL" id="AZMJ01000555">
    <property type="protein sequence ID" value="ETI98252.1"/>
    <property type="molecule type" value="Genomic_DNA"/>
</dbReference>
<evidence type="ECO:0000256" key="1">
    <source>
        <dbReference type="ARBA" id="ARBA00005054"/>
    </source>
</evidence>
<comment type="similarity">
    <text evidence="4 6">Belongs to the GART family.</text>
</comment>
<protein>
    <recommendedName>
        <fullName evidence="6">Phosphoribosylglycinamide formyltransferase</fullName>
        <ecNumber evidence="6">2.1.2.2</ecNumber>
    </recommendedName>
    <alternativeName>
        <fullName evidence="6">5'-phosphoribosylglycinamide transformylase</fullName>
    </alternativeName>
    <alternativeName>
        <fullName evidence="6">GAR transformylase</fullName>
        <shortName evidence="6">GART</shortName>
    </alternativeName>
</protein>
<evidence type="ECO:0000313" key="9">
    <source>
        <dbReference type="Proteomes" id="UP000018855"/>
    </source>
</evidence>
<comment type="caution">
    <text evidence="8">The sequence shown here is derived from an EMBL/GenBank/DDBJ whole genome shotgun (WGS) entry which is preliminary data.</text>
</comment>
<dbReference type="InterPro" id="IPR036477">
    <property type="entry name" value="Formyl_transf_N_sf"/>
</dbReference>
<feature type="active site" description="Proton donor" evidence="6">
    <location>
        <position position="115"/>
    </location>
</feature>
<evidence type="ECO:0000313" key="8">
    <source>
        <dbReference type="EMBL" id="ETI98252.1"/>
    </source>
</evidence>
<keyword evidence="2 6" id="KW-0808">Transferase</keyword>
<evidence type="ECO:0000256" key="4">
    <source>
        <dbReference type="ARBA" id="ARBA00038440"/>
    </source>
</evidence>
<evidence type="ECO:0000259" key="7">
    <source>
        <dbReference type="Pfam" id="PF00551"/>
    </source>
</evidence>
<dbReference type="PATRIC" id="fig|1403949.3.peg.1090"/>
<keyword evidence="3 6" id="KW-0658">Purine biosynthesis</keyword>
<dbReference type="GO" id="GO:0005737">
    <property type="term" value="C:cytoplasm"/>
    <property type="evidence" value="ECO:0007669"/>
    <property type="project" value="TreeGrafter"/>
</dbReference>
<feature type="binding site" evidence="6">
    <location>
        <position position="113"/>
    </location>
    <ligand>
        <name>(6R)-10-formyltetrahydrofolate</name>
        <dbReference type="ChEBI" id="CHEBI:195366"/>
    </ligand>
</feature>
<dbReference type="Gene3D" id="3.40.50.170">
    <property type="entry name" value="Formyl transferase, N-terminal domain"/>
    <property type="match status" value="1"/>
</dbReference>
<evidence type="ECO:0000256" key="2">
    <source>
        <dbReference type="ARBA" id="ARBA00022679"/>
    </source>
</evidence>
<dbReference type="HAMAP" id="MF_01930">
    <property type="entry name" value="PurN"/>
    <property type="match status" value="1"/>
</dbReference>
<comment type="function">
    <text evidence="6">Catalyzes the transfer of a formyl group from 10-formyltetrahydrofolate to 5-phospho-ribosyl-glycinamide (GAR), producing 5-phospho-ribosyl-N-formylglycinamide (FGAR) and tetrahydrofolate.</text>
</comment>
<proteinExistence type="inferred from homology"/>